<dbReference type="PROSITE" id="PS51257">
    <property type="entry name" value="PROKAR_LIPOPROTEIN"/>
    <property type="match status" value="1"/>
</dbReference>
<keyword evidence="3" id="KW-1185">Reference proteome</keyword>
<dbReference type="InterPro" id="IPR011050">
    <property type="entry name" value="Pectin_lyase_fold/virulence"/>
</dbReference>
<feature type="signal peptide" evidence="1">
    <location>
        <begin position="1"/>
        <end position="23"/>
    </location>
</feature>
<protein>
    <recommendedName>
        <fullName evidence="4">DUF1565 domain-containing protein</fullName>
    </recommendedName>
</protein>
<dbReference type="RefSeq" id="WP_153823530.1">
    <property type="nucleotide sequence ID" value="NZ_WJIE01000013.1"/>
</dbReference>
<dbReference type="AlphaFoldDB" id="A0A6N7Q285"/>
<dbReference type="Gene3D" id="2.160.20.10">
    <property type="entry name" value="Single-stranded right-handed beta-helix, Pectin lyase-like"/>
    <property type="match status" value="1"/>
</dbReference>
<dbReference type="SUPFAM" id="SSF51126">
    <property type="entry name" value="Pectin lyase-like"/>
    <property type="match status" value="1"/>
</dbReference>
<dbReference type="OrthoDB" id="9795486at2"/>
<keyword evidence="1" id="KW-0732">Signal</keyword>
<reference evidence="2 3" key="1">
    <citation type="submission" date="2019-10" db="EMBL/GenBank/DDBJ databases">
        <title>A soil myxobacterium in the family Polyangiaceae.</title>
        <authorList>
            <person name="Li Y."/>
            <person name="Wang J."/>
        </authorList>
    </citation>
    <scope>NUCLEOTIDE SEQUENCE [LARGE SCALE GENOMIC DNA]</scope>
    <source>
        <strain evidence="2 3">DSM 14734</strain>
    </source>
</reference>
<dbReference type="Pfam" id="PF11617">
    <property type="entry name" value="Cu-binding_MopE"/>
    <property type="match status" value="8"/>
</dbReference>
<organism evidence="2 3">
    <name type="scientific">Polyangium spumosum</name>
    <dbReference type="NCBI Taxonomy" id="889282"/>
    <lineage>
        <taxon>Bacteria</taxon>
        <taxon>Pseudomonadati</taxon>
        <taxon>Myxococcota</taxon>
        <taxon>Polyangia</taxon>
        <taxon>Polyangiales</taxon>
        <taxon>Polyangiaceae</taxon>
        <taxon>Polyangium</taxon>
    </lineage>
</organism>
<proteinExistence type="predicted"/>
<dbReference type="InterPro" id="IPR021655">
    <property type="entry name" value="Put_metal-bd"/>
</dbReference>
<evidence type="ECO:0000313" key="3">
    <source>
        <dbReference type="Proteomes" id="UP000440224"/>
    </source>
</evidence>
<gene>
    <name evidence="2" type="ORF">GF068_33095</name>
</gene>
<dbReference type="Proteomes" id="UP000440224">
    <property type="component" value="Unassembled WGS sequence"/>
</dbReference>
<name>A0A6N7Q285_9BACT</name>
<accession>A0A6N7Q285</accession>
<sequence length="906" mass="91429">MRRASVLGLVLVGVGAGAFGCNAALGVDEPVLVQTGSGGTSGAGGMGGLGGAGGQGGSGGAACAAVETACDGVDDDCNGTIDDLPLVSCGDGVCQVTVEGCVDGMTVPCVPGSPPEDELCDDVNNGIDDNCNGQVDEGCPCKVGDTQACYTGAPDTRNIGACKDGSQTCVAENTWGPCAGDVLPAAETCNALDDDCDNVVDDSFPEIVCGEGACQVTVSTCNPGGGEPECTPKDPAPEICNGQDDDCNGVVDNGDPGGGGSCMSGLPGQCAMGTYHCEGGGLYCVPDAKPTMETCNGADDDCDGMSDEENPGGGITCPTGQLGECGFGSTLCFMGSLICAAPGPKDEICDGKDNDCDGEIDTHGVDADMPCTTGIPGECADGFTLCVMGELQCKQKKLPEMEYCDNKDNDCDGQIDEGNPNGGAACTLSFNKGVCAAGTETCQGGVLTCVQNVQPSAEVCDGLDNDCDGDVDEALACGACGSSTIPSGSCTSFAIPGQSPLTTSCEQVFPPSASLPISIAETAVKYYVNASGGNDNNDGKSPAKAWSTLCKAIAMAPAGSTILVAQGGYASTSVVVAKELTIKGGFSSNFVNWSPDTYPTAFYGQLTLDHNKAVWGGFRMMATPTTSGTQHNLRAGTFVRNYVQTLFGGSATNSAALGATACPGSTSKIFGNDVYARSTTSNTHAAIQFGNQRGATILDSNRICVEGKSSGATTYVINGSGPNTTSVASLVAKNNLLEAASNNAYIVNFLGSTGGVDFNLIFTNNTMLARTYGLWGTGASSGKMRWRLTNNILFSMTGGSTAVNLGSGAGVSFDSAENNLVFGFTNNLLSTPAPVIVSGNETPGSATVMSVFVNATAGDFNLKSGGQGDGTGKNVYNQATYGSVTTDLVQLPRPQAGAWDRGAFMN</sequence>
<evidence type="ECO:0000313" key="2">
    <source>
        <dbReference type="EMBL" id="MRG96725.1"/>
    </source>
</evidence>
<evidence type="ECO:0000256" key="1">
    <source>
        <dbReference type="SAM" id="SignalP"/>
    </source>
</evidence>
<dbReference type="EMBL" id="WJIE01000013">
    <property type="protein sequence ID" value="MRG96725.1"/>
    <property type="molecule type" value="Genomic_DNA"/>
</dbReference>
<feature type="chain" id="PRO_5027108801" description="DUF1565 domain-containing protein" evidence="1">
    <location>
        <begin position="24"/>
        <end position="906"/>
    </location>
</feature>
<comment type="caution">
    <text evidence="2">The sequence shown here is derived from an EMBL/GenBank/DDBJ whole genome shotgun (WGS) entry which is preliminary data.</text>
</comment>
<dbReference type="InterPro" id="IPR012334">
    <property type="entry name" value="Pectin_lyas_fold"/>
</dbReference>
<evidence type="ECO:0008006" key="4">
    <source>
        <dbReference type="Google" id="ProtNLM"/>
    </source>
</evidence>